<dbReference type="Gene3D" id="3.30.565.10">
    <property type="entry name" value="Histidine kinase-like ATPase, C-terminal domain"/>
    <property type="match status" value="1"/>
</dbReference>
<dbReference type="RefSeq" id="WP_092343046.1">
    <property type="nucleotide sequence ID" value="NZ_FLSL01000105.1"/>
</dbReference>
<evidence type="ECO:0000256" key="3">
    <source>
        <dbReference type="ARBA" id="ARBA00022763"/>
    </source>
</evidence>
<proteinExistence type="inferred from homology"/>
<dbReference type="HAMAP" id="MF_00149">
    <property type="entry name" value="DNA_mis_repair"/>
    <property type="match status" value="1"/>
</dbReference>
<dbReference type="GO" id="GO:0140664">
    <property type="term" value="F:ATP-dependent DNA damage sensor activity"/>
    <property type="evidence" value="ECO:0007669"/>
    <property type="project" value="InterPro"/>
</dbReference>
<comment type="function">
    <text evidence="5">This protein is involved in the repair of mismatches in DNA. It is required for dam-dependent methyl-directed DNA mismatch repair. May act as a 'molecular matchmaker', a protein that promotes the formation of a stable complex between two or more DNA-binding proteins in an ATP-dependent manner without itself being part of a final effector complex.</text>
</comment>
<dbReference type="Gene3D" id="3.30.1540.20">
    <property type="entry name" value="MutL, C-terminal domain, dimerisation subdomain"/>
    <property type="match status" value="1"/>
</dbReference>
<dbReference type="InterPro" id="IPR037198">
    <property type="entry name" value="MutL_C_sf"/>
</dbReference>
<evidence type="ECO:0000313" key="8">
    <source>
        <dbReference type="EMBL" id="CUT17760.1"/>
    </source>
</evidence>
<protein>
    <recommendedName>
        <fullName evidence="2 5">DNA mismatch repair protein MutL</fullName>
    </recommendedName>
</protein>
<dbReference type="SUPFAM" id="SSF118116">
    <property type="entry name" value="DNA mismatch repair protein MutL"/>
    <property type="match status" value="1"/>
</dbReference>
<dbReference type="SMART" id="SM01340">
    <property type="entry name" value="DNA_mis_repair"/>
    <property type="match status" value="1"/>
</dbReference>
<dbReference type="AlphaFoldDB" id="A0A0S4M3F4"/>
<evidence type="ECO:0000256" key="2">
    <source>
        <dbReference type="ARBA" id="ARBA00021975"/>
    </source>
</evidence>
<dbReference type="Pfam" id="PF08676">
    <property type="entry name" value="MutL_C"/>
    <property type="match status" value="1"/>
</dbReference>
<dbReference type="PROSITE" id="PS00058">
    <property type="entry name" value="DNA_MISMATCH_REPAIR_1"/>
    <property type="match status" value="1"/>
</dbReference>
<dbReference type="Gene3D" id="3.30.230.10">
    <property type="match status" value="1"/>
</dbReference>
<dbReference type="PATRIC" id="fig|1561003.3.peg.963"/>
<dbReference type="InterPro" id="IPR014790">
    <property type="entry name" value="MutL_C"/>
</dbReference>
<dbReference type="PANTHER" id="PTHR10073:SF12">
    <property type="entry name" value="DNA MISMATCH REPAIR PROTEIN MLH1"/>
    <property type="match status" value="1"/>
</dbReference>
<reference evidence="9" key="1">
    <citation type="submission" date="2015-11" db="EMBL/GenBank/DDBJ databases">
        <authorList>
            <person name="Seth-Smith H.M.B."/>
        </authorList>
    </citation>
    <scope>NUCLEOTIDE SEQUENCE [LARGE SCALE GENOMIC DNA]</scope>
    <source>
        <strain evidence="9">2013Ark11</strain>
    </source>
</reference>
<dbReference type="InterPro" id="IPR020667">
    <property type="entry name" value="DNA_mismatch_repair_MutL"/>
</dbReference>
<dbReference type="SUPFAM" id="SSF55874">
    <property type="entry name" value="ATPase domain of HSP90 chaperone/DNA topoisomerase II/histidine kinase"/>
    <property type="match status" value="1"/>
</dbReference>
<evidence type="ECO:0000256" key="5">
    <source>
        <dbReference type="HAMAP-Rule" id="MF_00149"/>
    </source>
</evidence>
<dbReference type="InterPro" id="IPR013507">
    <property type="entry name" value="DNA_mismatch_S5_2-like"/>
</dbReference>
<dbReference type="InterPro" id="IPR014762">
    <property type="entry name" value="DNA_mismatch_repair_CS"/>
</dbReference>
<dbReference type="Pfam" id="PF01119">
    <property type="entry name" value="DNA_mis_repair"/>
    <property type="match status" value="1"/>
</dbReference>
<name>A0A0S4M3F4_9BURK</name>
<dbReference type="InterPro" id="IPR014721">
    <property type="entry name" value="Ribsml_uS5_D2-typ_fold_subgr"/>
</dbReference>
<dbReference type="STRING" id="1561003.Ark11_0940"/>
<feature type="domain" description="DNA mismatch repair protein S5" evidence="7">
    <location>
        <begin position="208"/>
        <end position="326"/>
    </location>
</feature>
<keyword evidence="4 5" id="KW-0234">DNA repair</keyword>
<dbReference type="EMBL" id="LN906597">
    <property type="protein sequence ID" value="CUT17760.1"/>
    <property type="molecule type" value="Genomic_DNA"/>
</dbReference>
<dbReference type="GO" id="GO:0032300">
    <property type="term" value="C:mismatch repair complex"/>
    <property type="evidence" value="ECO:0007669"/>
    <property type="project" value="InterPro"/>
</dbReference>
<evidence type="ECO:0000259" key="6">
    <source>
        <dbReference type="SMART" id="SM00853"/>
    </source>
</evidence>
<dbReference type="Proteomes" id="UP000198651">
    <property type="component" value="Chromosome I"/>
</dbReference>
<evidence type="ECO:0000259" key="7">
    <source>
        <dbReference type="SMART" id="SM01340"/>
    </source>
</evidence>
<dbReference type="InterPro" id="IPR042120">
    <property type="entry name" value="MutL_C_dimsub"/>
</dbReference>
<dbReference type="OrthoDB" id="9763467at2"/>
<dbReference type="GO" id="GO:0016887">
    <property type="term" value="F:ATP hydrolysis activity"/>
    <property type="evidence" value="ECO:0007669"/>
    <property type="project" value="InterPro"/>
</dbReference>
<dbReference type="SUPFAM" id="SSF54211">
    <property type="entry name" value="Ribosomal protein S5 domain 2-like"/>
    <property type="match status" value="1"/>
</dbReference>
<dbReference type="GO" id="GO:0006298">
    <property type="term" value="P:mismatch repair"/>
    <property type="evidence" value="ECO:0007669"/>
    <property type="project" value="UniProtKB-UniRule"/>
</dbReference>
<dbReference type="GO" id="GO:0030983">
    <property type="term" value="F:mismatched DNA binding"/>
    <property type="evidence" value="ECO:0007669"/>
    <property type="project" value="InterPro"/>
</dbReference>
<dbReference type="NCBIfam" id="TIGR00585">
    <property type="entry name" value="mutl"/>
    <property type="match status" value="1"/>
</dbReference>
<keyword evidence="3 5" id="KW-0227">DNA damage</keyword>
<sequence length="628" mass="71493">MNKIQTLPNQLISQIAAGEVIDKPSAVVKELLENSIDAGAKDITIHLEGGGSRLIKVEDNGHGIPKSEIILALKRHATSKICRFEDLEKVRSFGFRGEALASIASISHSKITSRTKESTTATIMHTVGCEEQKLLAGSRGIGTTVEISHLYFNTPVRRKFLKSDQRELAHCEDVIRKIALPHPEIRLHVFHGTTPRFLLEHNSHEERIRIITGDFFWKRAHRIEHCLNNCKIWGYVSSPDQKKVSKDNQFFYVNNRFIRDRGIQHSISSAYKDIHHPQQSYEFVIFLEVPPQEVDVNVHPQKLEVRFKNPQNIYKLVYHAVKEVLHTTPTPPNVTTLTKNNSQLPPEQEFLQEQQESLVATKKETNEHDYTPPPSENYKIQSSKNHLIPTNCSSVSDNEINKIKCATNKAAPTMDNNNKVTSNANKIKNNNSIEPPMLGEAIAQLHGCFILSQNTYGLVIVDMHAAHERIIYEKLKEQISKQKIVIQNLLLPTTLRLSTLQTQTFQEHHDKLRSVGIHANMIAENILSVNAIPNLLTTNMVEELVLKILEEICDFEESHAFEEQINKILSTIACHQAVRANRNLSLAEMNQILRDMEKTTRGGYCNHGRPTWHQYPMEELNNLFLRGK</sequence>
<dbReference type="InterPro" id="IPR020568">
    <property type="entry name" value="Ribosomal_Su5_D2-typ_SF"/>
</dbReference>
<dbReference type="PANTHER" id="PTHR10073">
    <property type="entry name" value="DNA MISMATCH REPAIR PROTEIN MLH, PMS, MUTL"/>
    <property type="match status" value="1"/>
</dbReference>
<comment type="similarity">
    <text evidence="1 5">Belongs to the DNA mismatch repair MutL/HexB family.</text>
</comment>
<dbReference type="InterPro" id="IPR038973">
    <property type="entry name" value="MutL/Mlh/Pms-like"/>
</dbReference>
<accession>A0A0S4M3F4</accession>
<evidence type="ECO:0000313" key="9">
    <source>
        <dbReference type="Proteomes" id="UP000198651"/>
    </source>
</evidence>
<dbReference type="Gene3D" id="3.30.1370.100">
    <property type="entry name" value="MutL, C-terminal domain, regulatory subdomain"/>
    <property type="match status" value="1"/>
</dbReference>
<dbReference type="InterPro" id="IPR042121">
    <property type="entry name" value="MutL_C_regsub"/>
</dbReference>
<dbReference type="GO" id="GO:0005524">
    <property type="term" value="F:ATP binding"/>
    <property type="evidence" value="ECO:0007669"/>
    <property type="project" value="InterPro"/>
</dbReference>
<evidence type="ECO:0000256" key="4">
    <source>
        <dbReference type="ARBA" id="ARBA00023204"/>
    </source>
</evidence>
<dbReference type="CDD" id="cd16926">
    <property type="entry name" value="HATPase_MutL-MLH-PMS-like"/>
    <property type="match status" value="1"/>
</dbReference>
<feature type="domain" description="MutL C-terminal dimerisation" evidence="6">
    <location>
        <begin position="441"/>
        <end position="584"/>
    </location>
</feature>
<keyword evidence="9" id="KW-1185">Reference proteome</keyword>
<dbReference type="FunFam" id="3.30.565.10:FF:000003">
    <property type="entry name" value="DNA mismatch repair endonuclease MutL"/>
    <property type="match status" value="1"/>
</dbReference>
<organism evidence="8 9">
    <name type="scientific">Candidatus Ichthyocystis hellenicum</name>
    <dbReference type="NCBI Taxonomy" id="1561003"/>
    <lineage>
        <taxon>Bacteria</taxon>
        <taxon>Pseudomonadati</taxon>
        <taxon>Pseudomonadota</taxon>
        <taxon>Betaproteobacteria</taxon>
        <taxon>Burkholderiales</taxon>
        <taxon>Candidatus Ichthyocystis</taxon>
    </lineage>
</organism>
<dbReference type="InterPro" id="IPR002099">
    <property type="entry name" value="MutL/Mlh/PMS"/>
</dbReference>
<evidence type="ECO:0000256" key="1">
    <source>
        <dbReference type="ARBA" id="ARBA00006082"/>
    </source>
</evidence>
<dbReference type="InterPro" id="IPR036890">
    <property type="entry name" value="HATPase_C_sf"/>
</dbReference>
<dbReference type="SMART" id="SM00853">
    <property type="entry name" value="MutL_C"/>
    <property type="match status" value="1"/>
</dbReference>
<gene>
    <name evidence="5 8" type="primary">mutL</name>
    <name evidence="8" type="ORF">Ark11_0940</name>
</gene>
<dbReference type="Pfam" id="PF13589">
    <property type="entry name" value="HATPase_c_3"/>
    <property type="match status" value="1"/>
</dbReference>